<accession>A0A9Q0S357</accession>
<proteinExistence type="predicted"/>
<dbReference type="SUPFAM" id="SSF50156">
    <property type="entry name" value="PDZ domain-like"/>
    <property type="match status" value="1"/>
</dbReference>
<evidence type="ECO:0000313" key="6">
    <source>
        <dbReference type="Proteomes" id="UP001151699"/>
    </source>
</evidence>
<sequence length="724" mass="81343">MSLKIGDQLSAPTTVQSSTSLSGVISPSQMAEGGPRNRNGHHIADCSDDDLESSPKTHTLEKGKADRTPVSKSEEDRRRRTIIIEKKNGSYGFTIQSYGIHYKKEQEVEMITYVDFVEYDGPAYKAGMREGDVILSINGADMEKADHKTLVAFIKNCDTRMRMVVLFEDCVRKVELHMRYIQLQNILNAKMNELERTCLRERELLEGKWKTHSLPARKKATTSPSDGSENATTPTDSDAPYCRPTLSTEDVNSCRLNKQRSVPPPTQFMLTYQYLDPHCRYILRPSTGNSGEYLVSIGQPSRSKSEHQQLLGNSSSSEHIQHQIPGYRHPPQYGQQKISQNASLPPAHQNKSQTEQKTSKSRHCHGHSCNPCVGQKKDKTNGDNVSLDAYDLASPCCDPHCVPTRRKNRHHKDHHHKHKHRDKESKERTPRPRSQSHASPTAHPVHNNTNHNEKHTHRPRFYDISAGLASHCSLHSCTSSDMGAAEQSLTSYSTSLSTDTLFWDPNTETSANSRQQSTKSRQSYLPHQAVQMTPQQQQQYIHRYHIHAAQVQPTSYGCPAQYITNKPKSWDNLAMKGYGGYGFGYGYLDTVGPKKQIPSTAKLQQDDAINQQRHSIPRKNPYGRYSTLDIENYAPPPSQFVQAITTTTITKSTENLIGTPFNQSDSNLHSTCVGCKEIQHFHQHDCRGYYSHLPRTTATNVTTTNGSSVTNGRGVATVSEVTRL</sequence>
<feature type="compositionally biased region" description="Polar residues" evidence="3">
    <location>
        <begin position="221"/>
        <end position="236"/>
    </location>
</feature>
<dbReference type="CDD" id="cd06713">
    <property type="entry name" value="PDZ_tamalin_CYTIP-like"/>
    <property type="match status" value="1"/>
</dbReference>
<feature type="compositionally biased region" description="Polar residues" evidence="3">
    <location>
        <begin position="506"/>
        <end position="525"/>
    </location>
</feature>
<feature type="region of interest" description="Disordered" evidence="3">
    <location>
        <begin position="504"/>
        <end position="525"/>
    </location>
</feature>
<dbReference type="PANTHER" id="PTHR15963">
    <property type="entry name" value="GENERAL RECEPTOR FOR PHOSPHOINOSITIDES 1-ASSOCIATED SCAFFOLD PROTEIN-RELATED"/>
    <property type="match status" value="1"/>
</dbReference>
<comment type="caution">
    <text evidence="5">The sequence shown here is derived from an EMBL/GenBank/DDBJ whole genome shotgun (WGS) entry which is preliminary data.</text>
</comment>
<organism evidence="5 6">
    <name type="scientific">Pseudolycoriella hygida</name>
    <dbReference type="NCBI Taxonomy" id="35572"/>
    <lineage>
        <taxon>Eukaryota</taxon>
        <taxon>Metazoa</taxon>
        <taxon>Ecdysozoa</taxon>
        <taxon>Arthropoda</taxon>
        <taxon>Hexapoda</taxon>
        <taxon>Insecta</taxon>
        <taxon>Pterygota</taxon>
        <taxon>Neoptera</taxon>
        <taxon>Endopterygota</taxon>
        <taxon>Diptera</taxon>
        <taxon>Nematocera</taxon>
        <taxon>Sciaroidea</taxon>
        <taxon>Sciaridae</taxon>
        <taxon>Pseudolycoriella</taxon>
    </lineage>
</organism>
<evidence type="ECO:0000256" key="3">
    <source>
        <dbReference type="SAM" id="MobiDB-lite"/>
    </source>
</evidence>
<dbReference type="InterPro" id="IPR036034">
    <property type="entry name" value="PDZ_sf"/>
</dbReference>
<feature type="region of interest" description="Disordered" evidence="3">
    <location>
        <begin position="1"/>
        <end position="81"/>
    </location>
</feature>
<comment type="subcellular location">
    <subcellularLocation>
        <location evidence="1">Cytoplasm</location>
    </subcellularLocation>
</comment>
<feature type="compositionally biased region" description="Polar residues" evidence="3">
    <location>
        <begin position="333"/>
        <end position="356"/>
    </location>
</feature>
<evidence type="ECO:0000313" key="5">
    <source>
        <dbReference type="EMBL" id="KAJ6641700.1"/>
    </source>
</evidence>
<reference evidence="5" key="1">
    <citation type="submission" date="2022-07" db="EMBL/GenBank/DDBJ databases">
        <authorList>
            <person name="Trinca V."/>
            <person name="Uliana J.V.C."/>
            <person name="Torres T.T."/>
            <person name="Ward R.J."/>
            <person name="Monesi N."/>
        </authorList>
    </citation>
    <scope>NUCLEOTIDE SEQUENCE</scope>
    <source>
        <strain evidence="5">HSMRA1968</strain>
        <tissue evidence="5">Whole embryos</tissue>
    </source>
</reference>
<name>A0A9Q0S357_9DIPT</name>
<feature type="compositionally biased region" description="Low complexity" evidence="3">
    <location>
        <begin position="703"/>
        <end position="714"/>
    </location>
</feature>
<evidence type="ECO:0000259" key="4">
    <source>
        <dbReference type="PROSITE" id="PS50106"/>
    </source>
</evidence>
<dbReference type="Proteomes" id="UP001151699">
    <property type="component" value="Chromosome B"/>
</dbReference>
<dbReference type="PANTHER" id="PTHR15963:SF5">
    <property type="entry name" value="SHORT SPINDLE 6, ISOFORM A"/>
    <property type="match status" value="1"/>
</dbReference>
<feature type="compositionally biased region" description="Basic and acidic residues" evidence="3">
    <location>
        <begin position="53"/>
        <end position="81"/>
    </location>
</feature>
<feature type="region of interest" description="Disordered" evidence="3">
    <location>
        <begin position="215"/>
        <end position="244"/>
    </location>
</feature>
<dbReference type="PROSITE" id="PS50106">
    <property type="entry name" value="PDZ"/>
    <property type="match status" value="1"/>
</dbReference>
<evidence type="ECO:0000256" key="2">
    <source>
        <dbReference type="ARBA" id="ARBA00022490"/>
    </source>
</evidence>
<dbReference type="Gene3D" id="2.30.42.10">
    <property type="match status" value="1"/>
</dbReference>
<feature type="region of interest" description="Disordered" evidence="3">
    <location>
        <begin position="293"/>
        <end position="379"/>
    </location>
</feature>
<protein>
    <submittedName>
        <fullName evidence="5">Protein TAMALIN</fullName>
    </submittedName>
</protein>
<dbReference type="Pfam" id="PF00595">
    <property type="entry name" value="PDZ"/>
    <property type="match status" value="1"/>
</dbReference>
<feature type="region of interest" description="Disordered" evidence="3">
    <location>
        <begin position="405"/>
        <end position="455"/>
    </location>
</feature>
<dbReference type="InterPro" id="IPR001478">
    <property type="entry name" value="PDZ"/>
</dbReference>
<feature type="region of interest" description="Disordered" evidence="3">
    <location>
        <begin position="703"/>
        <end position="724"/>
    </location>
</feature>
<dbReference type="EMBL" id="WJQU01000002">
    <property type="protein sequence ID" value="KAJ6641700.1"/>
    <property type="molecule type" value="Genomic_DNA"/>
</dbReference>
<evidence type="ECO:0000256" key="1">
    <source>
        <dbReference type="ARBA" id="ARBA00004496"/>
    </source>
</evidence>
<feature type="domain" description="PDZ" evidence="4">
    <location>
        <begin position="81"/>
        <end position="169"/>
    </location>
</feature>
<feature type="compositionally biased region" description="Basic residues" evidence="3">
    <location>
        <begin position="405"/>
        <end position="421"/>
    </location>
</feature>
<dbReference type="InterPro" id="IPR052122">
    <property type="entry name" value="Intracell_Traff_Signaling_Reg"/>
</dbReference>
<feature type="compositionally biased region" description="Polar residues" evidence="3">
    <location>
        <begin position="10"/>
        <end position="29"/>
    </location>
</feature>
<dbReference type="AlphaFoldDB" id="A0A9Q0S357"/>
<dbReference type="SMART" id="SM00228">
    <property type="entry name" value="PDZ"/>
    <property type="match status" value="1"/>
</dbReference>
<gene>
    <name evidence="5" type="primary">TAMALIN</name>
    <name evidence="5" type="ORF">Bhyg_06640</name>
</gene>
<dbReference type="GO" id="GO:0005737">
    <property type="term" value="C:cytoplasm"/>
    <property type="evidence" value="ECO:0007669"/>
    <property type="project" value="UniProtKB-SubCell"/>
</dbReference>
<keyword evidence="6" id="KW-1185">Reference proteome</keyword>
<dbReference type="OrthoDB" id="10041077at2759"/>
<feature type="compositionally biased region" description="Polar residues" evidence="3">
    <location>
        <begin position="298"/>
        <end position="318"/>
    </location>
</feature>
<keyword evidence="2" id="KW-0963">Cytoplasm</keyword>